<dbReference type="InterPro" id="IPR011055">
    <property type="entry name" value="Dup_hybrid_motif"/>
</dbReference>
<dbReference type="Proteomes" id="UP000579281">
    <property type="component" value="Unassembled WGS sequence"/>
</dbReference>
<accession>A0A841KZU4</accession>
<comment type="caution">
    <text evidence="4">The sequence shown here is derived from an EMBL/GenBank/DDBJ whole genome shotgun (WGS) entry which is preliminary data.</text>
</comment>
<gene>
    <name evidence="4" type="ORF">HNQ80_005062</name>
</gene>
<keyword evidence="1" id="KW-0732">Signal</keyword>
<dbReference type="InterPro" id="IPR016047">
    <property type="entry name" value="M23ase_b-sheet_dom"/>
</dbReference>
<name>A0A841KZU4_9FIRM</name>
<reference evidence="4 5" key="1">
    <citation type="submission" date="2020-08" db="EMBL/GenBank/DDBJ databases">
        <title>Genomic Encyclopedia of Type Strains, Phase IV (KMG-IV): sequencing the most valuable type-strain genomes for metagenomic binning, comparative biology and taxonomic classification.</title>
        <authorList>
            <person name="Goeker M."/>
        </authorList>
    </citation>
    <scope>NUCLEOTIDE SEQUENCE [LARGE SCALE GENOMIC DNA]</scope>
    <source>
        <strain evidence="4 5">DSM 103526</strain>
    </source>
</reference>
<keyword evidence="5" id="KW-1185">Reference proteome</keyword>
<dbReference type="InterPro" id="IPR050570">
    <property type="entry name" value="Cell_wall_metabolism_enzyme"/>
</dbReference>
<dbReference type="CDD" id="cd12797">
    <property type="entry name" value="M23_peptidase"/>
    <property type="match status" value="1"/>
</dbReference>
<dbReference type="AlphaFoldDB" id="A0A841KZU4"/>
<dbReference type="RefSeq" id="WP_184313769.1">
    <property type="nucleotide sequence ID" value="NZ_JACHEN010000053.1"/>
</dbReference>
<keyword evidence="4" id="KW-0378">Hydrolase</keyword>
<dbReference type="GO" id="GO:0004222">
    <property type="term" value="F:metalloendopeptidase activity"/>
    <property type="evidence" value="ECO:0007669"/>
    <property type="project" value="TreeGrafter"/>
</dbReference>
<feature type="domain" description="Copper amine oxidase-like N-terminal" evidence="3">
    <location>
        <begin position="43"/>
        <end position="117"/>
    </location>
</feature>
<dbReference type="SUPFAM" id="SSF51261">
    <property type="entry name" value="Duplicated hybrid motif"/>
    <property type="match status" value="1"/>
</dbReference>
<sequence>MKKLVLLLGVLMILALFNTSVSFAEVQSIKEALNDDVMNSNTENHTQLVPMRDILERMGGTVTWHSEDQSVSAIIDDISIWVQPGNLLAEVNNEQITLPEAPKIVNGTMLVPIEVFNIITKVPSEKLDNKENAITTNIVSKMIWPIPGYTKISQGFGDISGISKLIGRKIISTGISIPAPEGTPIVAAADGKVIFAGELGGFGNMILIDHGSGIVTLYGQCSELFVKVDSQVKAGDVIAKSGDTGNATGPCLYFEVREKGEPVDPNKYLAK</sequence>
<dbReference type="PANTHER" id="PTHR21666">
    <property type="entry name" value="PEPTIDASE-RELATED"/>
    <property type="match status" value="1"/>
</dbReference>
<evidence type="ECO:0000313" key="5">
    <source>
        <dbReference type="Proteomes" id="UP000579281"/>
    </source>
</evidence>
<dbReference type="Pfam" id="PF07833">
    <property type="entry name" value="Cu_amine_oxidN1"/>
    <property type="match status" value="1"/>
</dbReference>
<dbReference type="Pfam" id="PF01551">
    <property type="entry name" value="Peptidase_M23"/>
    <property type="match status" value="1"/>
</dbReference>
<dbReference type="InterPro" id="IPR036582">
    <property type="entry name" value="Mao_N_sf"/>
</dbReference>
<evidence type="ECO:0000259" key="2">
    <source>
        <dbReference type="Pfam" id="PF01551"/>
    </source>
</evidence>
<dbReference type="PANTHER" id="PTHR21666:SF270">
    <property type="entry name" value="MUREIN HYDROLASE ACTIVATOR ENVC"/>
    <property type="match status" value="1"/>
</dbReference>
<dbReference type="EMBL" id="JACHEN010000053">
    <property type="protein sequence ID" value="MBB6218887.1"/>
    <property type="molecule type" value="Genomic_DNA"/>
</dbReference>
<proteinExistence type="predicted"/>
<evidence type="ECO:0000259" key="3">
    <source>
        <dbReference type="Pfam" id="PF07833"/>
    </source>
</evidence>
<evidence type="ECO:0000256" key="1">
    <source>
        <dbReference type="SAM" id="SignalP"/>
    </source>
</evidence>
<evidence type="ECO:0000313" key="4">
    <source>
        <dbReference type="EMBL" id="MBB6218887.1"/>
    </source>
</evidence>
<dbReference type="Gene3D" id="2.70.70.10">
    <property type="entry name" value="Glucose Permease (Domain IIA)"/>
    <property type="match status" value="1"/>
</dbReference>
<organism evidence="4 5">
    <name type="scientific">Anaerosolibacter carboniphilus</name>
    <dbReference type="NCBI Taxonomy" id="1417629"/>
    <lineage>
        <taxon>Bacteria</taxon>
        <taxon>Bacillati</taxon>
        <taxon>Bacillota</taxon>
        <taxon>Clostridia</taxon>
        <taxon>Peptostreptococcales</taxon>
        <taxon>Thermotaleaceae</taxon>
        <taxon>Anaerosolibacter</taxon>
    </lineage>
</organism>
<protein>
    <submittedName>
        <fullName evidence="4">Murein DD-endopeptidase MepM/ murein hydrolase activator NlpD</fullName>
    </submittedName>
</protein>
<dbReference type="InterPro" id="IPR012854">
    <property type="entry name" value="Cu_amine_oxidase-like_N"/>
</dbReference>
<feature type="domain" description="M23ase beta-sheet core" evidence="2">
    <location>
        <begin position="172"/>
        <end position="265"/>
    </location>
</feature>
<dbReference type="Gene3D" id="3.30.457.10">
    <property type="entry name" value="Copper amine oxidase-like, N-terminal domain"/>
    <property type="match status" value="1"/>
</dbReference>
<dbReference type="SUPFAM" id="SSF55383">
    <property type="entry name" value="Copper amine oxidase, domain N"/>
    <property type="match status" value="1"/>
</dbReference>
<feature type="chain" id="PRO_5032385444" evidence="1">
    <location>
        <begin position="25"/>
        <end position="271"/>
    </location>
</feature>
<feature type="signal peptide" evidence="1">
    <location>
        <begin position="1"/>
        <end position="24"/>
    </location>
</feature>